<evidence type="ECO:0000256" key="2">
    <source>
        <dbReference type="ARBA" id="ARBA00010904"/>
    </source>
</evidence>
<feature type="compositionally biased region" description="Basic and acidic residues" evidence="8">
    <location>
        <begin position="218"/>
        <end position="230"/>
    </location>
</feature>
<keyword evidence="6" id="KW-0472">Membrane</keyword>
<proteinExistence type="inferred from homology"/>
<reference evidence="9" key="1">
    <citation type="journal article" date="2023" name="G3 (Bethesda)">
        <title>Whole genome assemblies of Zophobas morio and Tenebrio molitor.</title>
        <authorList>
            <person name="Kaur S."/>
            <person name="Stinson S.A."/>
            <person name="diCenzo G.C."/>
        </authorList>
    </citation>
    <scope>NUCLEOTIDE SEQUENCE</scope>
    <source>
        <strain evidence="9">QUZm001</strain>
    </source>
</reference>
<dbReference type="PANTHER" id="PTHR14564">
    <property type="entry name" value="MICOS COMPLEX SUBUNIT MIC26 / MIC27 FAMILY MEMBER"/>
    <property type="match status" value="1"/>
</dbReference>
<evidence type="ECO:0000256" key="3">
    <source>
        <dbReference type="ARBA" id="ARBA00022692"/>
    </source>
</evidence>
<accession>A0AA38IFN8</accession>
<organism evidence="9 10">
    <name type="scientific">Zophobas morio</name>
    <dbReference type="NCBI Taxonomy" id="2755281"/>
    <lineage>
        <taxon>Eukaryota</taxon>
        <taxon>Metazoa</taxon>
        <taxon>Ecdysozoa</taxon>
        <taxon>Arthropoda</taxon>
        <taxon>Hexapoda</taxon>
        <taxon>Insecta</taxon>
        <taxon>Pterygota</taxon>
        <taxon>Neoptera</taxon>
        <taxon>Endopterygota</taxon>
        <taxon>Coleoptera</taxon>
        <taxon>Polyphaga</taxon>
        <taxon>Cucujiformia</taxon>
        <taxon>Tenebrionidae</taxon>
        <taxon>Zophobas</taxon>
    </lineage>
</organism>
<comment type="function">
    <text evidence="7">Component of the MICOS complex, a large protein complex of the mitochondrial inner membrane that plays crucial roles in the maintenance of crista junctions, inner membrane architecture, and formation of contact sites to the outer membrane.</text>
</comment>
<name>A0AA38IFN8_9CUCU</name>
<evidence type="ECO:0000313" key="9">
    <source>
        <dbReference type="EMBL" id="KAJ3655090.1"/>
    </source>
</evidence>
<dbReference type="Proteomes" id="UP001168821">
    <property type="component" value="Unassembled WGS sequence"/>
</dbReference>
<evidence type="ECO:0000256" key="8">
    <source>
        <dbReference type="SAM" id="MobiDB-lite"/>
    </source>
</evidence>
<comment type="subunit">
    <text evidence="7">Component of the mitochondrial contact site and cristae organizing system (MICOS) complex.</text>
</comment>
<dbReference type="Pfam" id="PF09769">
    <property type="entry name" value="ApoO"/>
    <property type="match status" value="1"/>
</dbReference>
<gene>
    <name evidence="9" type="ORF">Zmor_014232</name>
</gene>
<dbReference type="InterPro" id="IPR033182">
    <property type="entry name" value="MIC26/MIC27_animal"/>
</dbReference>
<evidence type="ECO:0000256" key="1">
    <source>
        <dbReference type="ARBA" id="ARBA00004325"/>
    </source>
</evidence>
<dbReference type="GO" id="GO:0042407">
    <property type="term" value="P:cristae formation"/>
    <property type="evidence" value="ECO:0007669"/>
    <property type="project" value="InterPro"/>
</dbReference>
<keyword evidence="5 7" id="KW-0496">Mitochondrion</keyword>
<protein>
    <recommendedName>
        <fullName evidence="7">MICOS complex subunit</fullName>
    </recommendedName>
</protein>
<comment type="similarity">
    <text evidence="2">Belongs to the apolipoprotein O/MICOS complex subunit Mic27 family.</text>
</comment>
<comment type="caution">
    <text evidence="9">The sequence shown here is derived from an EMBL/GenBank/DDBJ whole genome shotgun (WGS) entry which is preliminary data.</text>
</comment>
<dbReference type="InterPro" id="IPR019166">
    <property type="entry name" value="MIC26/MIC27"/>
</dbReference>
<evidence type="ECO:0000256" key="6">
    <source>
        <dbReference type="ARBA" id="ARBA00023136"/>
    </source>
</evidence>
<keyword evidence="7" id="KW-0999">Mitochondrion inner membrane</keyword>
<comment type="subcellular location">
    <subcellularLocation>
        <location evidence="7">Mitochondrion inner membrane</location>
    </subcellularLocation>
    <subcellularLocation>
        <location evidence="1">Mitochondrion membrane</location>
    </subcellularLocation>
</comment>
<evidence type="ECO:0000313" key="10">
    <source>
        <dbReference type="Proteomes" id="UP001168821"/>
    </source>
</evidence>
<evidence type="ECO:0000256" key="7">
    <source>
        <dbReference type="RuleBase" id="RU363021"/>
    </source>
</evidence>
<evidence type="ECO:0000256" key="5">
    <source>
        <dbReference type="ARBA" id="ARBA00023128"/>
    </source>
</evidence>
<sequence length="230" mass="25132">MYTRKLLNTLFVPAAVLVAEERGKDSSQQGQYCRASELPIYVPDPPPPTPEPEVAMPTYLENGFGAVRQQVTNISREVSAYKRVAVDYVEQSKDNAEGLLQYLRQEDNTTPKAGAIVIGGLTGYILGLRGRFIKRTLYASAGALGMAALCYPKEASEYSQIAIAEAKKYATIAYNFAYGVKKDDPPLELPSLPKIPTSFSEAWDTVAKSASSLVSGDDTQKAHNKTEKEK</sequence>
<feature type="region of interest" description="Disordered" evidence="8">
    <location>
        <begin position="211"/>
        <end position="230"/>
    </location>
</feature>
<keyword evidence="4" id="KW-1133">Transmembrane helix</keyword>
<keyword evidence="3" id="KW-0812">Transmembrane</keyword>
<keyword evidence="10" id="KW-1185">Reference proteome</keyword>
<dbReference type="AlphaFoldDB" id="A0AA38IFN8"/>
<evidence type="ECO:0000256" key="4">
    <source>
        <dbReference type="ARBA" id="ARBA00022989"/>
    </source>
</evidence>
<dbReference type="GO" id="GO:0061617">
    <property type="term" value="C:MICOS complex"/>
    <property type="evidence" value="ECO:0007669"/>
    <property type="project" value="UniProtKB-UniRule"/>
</dbReference>
<dbReference type="EMBL" id="JALNTZ010000004">
    <property type="protein sequence ID" value="KAJ3655090.1"/>
    <property type="molecule type" value="Genomic_DNA"/>
</dbReference>